<comment type="similarity">
    <text evidence="1">Belongs to the oxoprolinase family.</text>
</comment>
<evidence type="ECO:0000259" key="3">
    <source>
        <dbReference type="Pfam" id="PF02538"/>
    </source>
</evidence>
<dbReference type="InterPro" id="IPR045079">
    <property type="entry name" value="Oxoprolinase-like"/>
</dbReference>
<dbReference type="GO" id="GO:0005829">
    <property type="term" value="C:cytosol"/>
    <property type="evidence" value="ECO:0007669"/>
    <property type="project" value="TreeGrafter"/>
</dbReference>
<evidence type="ECO:0000313" key="6">
    <source>
        <dbReference type="EMBL" id="BAY17421.1"/>
    </source>
</evidence>
<organism evidence="6 7">
    <name type="scientific">Anabaenopsis circularis NIES-21</name>
    <dbReference type="NCBI Taxonomy" id="1085406"/>
    <lineage>
        <taxon>Bacteria</taxon>
        <taxon>Bacillati</taxon>
        <taxon>Cyanobacteriota</taxon>
        <taxon>Cyanophyceae</taxon>
        <taxon>Nostocales</taxon>
        <taxon>Nodulariaceae</taxon>
        <taxon>Anabaenopsis</taxon>
    </lineage>
</organism>
<evidence type="ECO:0000259" key="4">
    <source>
        <dbReference type="Pfam" id="PF05378"/>
    </source>
</evidence>
<proteinExistence type="inferred from homology"/>
<dbReference type="InterPro" id="IPR003692">
    <property type="entry name" value="Hydantoinase_B"/>
</dbReference>
<feature type="domain" description="Hydantoinase/oxoprolinase N-terminal" evidence="4">
    <location>
        <begin position="13"/>
        <end position="191"/>
    </location>
</feature>
<feature type="domain" description="Hydantoinase A/oxoprolinase" evidence="2">
    <location>
        <begin position="211"/>
        <end position="497"/>
    </location>
</feature>
<evidence type="ECO:0000256" key="1">
    <source>
        <dbReference type="ARBA" id="ARBA00010403"/>
    </source>
</evidence>
<dbReference type="InterPro" id="IPR049517">
    <property type="entry name" value="ACX-like_C"/>
</dbReference>
<dbReference type="OrthoDB" id="9768323at2"/>
<dbReference type="Pfam" id="PF05378">
    <property type="entry name" value="Hydant_A_N"/>
    <property type="match status" value="1"/>
</dbReference>
<feature type="domain" description="Hydantoinase B/oxoprolinase" evidence="3">
    <location>
        <begin position="705"/>
        <end position="1215"/>
    </location>
</feature>
<dbReference type="Pfam" id="PF01968">
    <property type="entry name" value="Hydantoinase_A"/>
    <property type="match status" value="1"/>
</dbReference>
<evidence type="ECO:0000259" key="2">
    <source>
        <dbReference type="Pfam" id="PF01968"/>
    </source>
</evidence>
<dbReference type="GO" id="GO:0017168">
    <property type="term" value="F:5-oxoprolinase (ATP-hydrolyzing) activity"/>
    <property type="evidence" value="ECO:0007669"/>
    <property type="project" value="TreeGrafter"/>
</dbReference>
<protein>
    <recommendedName>
        <fullName evidence="8">5-oxoprolinase (ATP-hydrolyzing)</fullName>
    </recommendedName>
</protein>
<sequence length="1222" mass="132463">MTGASPSLASWEFWIDRGGTFTDIVAKRPDGDLVIHKLLSENPERYTDAAVQGIRELLGIAADAPIPGDRIAAVKMGTTVATNALLERKGDRTVLVITQGFRDALHIGYQNRPDIFALEIILPEMLYEKVIEVDERYSAQGEELIPLNIDAVRPQLQAAYNDGIRCCAIVFMHGYRYTAHEQQVATLAKSIGFTQVSISHKVSPLMKLVSRGDTTVVDAYLSPILRRYVDQVSHQLNNEQTTKLMFMQSNGGLANAENFQGKDSILSGPAGGIVGAVQTSVMAGFDKIISFDMGGTSTDVAHYNGEYERTFETEVAGVRLRTPMMAIHTVAAGGGSIVQFDGSRYRVGPESAGANPGPAAYSKGGRLTVTDCNVMVGKLQPEFFPKIFGVNGDLPLDVEVVQHKFRQLTREIGDGRTPEEVATGFLAIAVDKMANAIKKISLQRGYDVSEYTLCCFGGAGGQHACLIADALGMKQVFIHPFAGVLSAYGMGLADVRVIREKSVEAVLDEGLLAELESEFVALVGETNRQDADSAKTEVYRKVHLRYEGTDAPLIVDFADVVMMQRQFEELHRQRYGFIAAEKQLIVEAVAVEVVAKHDAPEEAVITRKNGKEPVAVATVMMYTTGTWQTTPVYQRQDLQPGDCIAGPAIIVETTGTNVIEPHWQAQLTTRNHLVLSVVGVADNNGQRTNDLDALAASRRVGQKPDPVMLEIFNNLFRAIAEQMGITLQNTSSSVNIKERLDFSCAIFDGFGQLVANAPHIPVHLGSMSESVQALITNYGDTIKPGDVFVSNNPYNGGTHLPDITVITPVFPDLTLSTPDSPLFYVASRGHHADIGGITPGSMPPNSTNVVEEGILIDNFQLVAAGQFREAELVNLLTSKPYPARNVTQNLADLQAQIAANERGVQELLKMVEHYGLETVQAYMIFVQDNAEESVRRVIEVLQDGSFSYALDNGSMIQVAITINREKRSAKIDFTGTSNQQINNNFNAPAAVCKAAVLYVFRTLVNDDIPLNAGCLKPLEINIPEGCMLNPRYPAAVVAGNVETSQAITDALYGALGVLAASQGTMNNFTFGNERYQYYETICGGSGAGANFAGTDAVQTHMTNSRLTDPEVLEWRFPIVLENFAIRKNSGGKGHHYGGNGVIRRLRFLEPMTAAILSNHRVVAPFGLSGGEAGKLGKNYVERCDGTVEDLGSKAVVEMNIGDVFVIETPGGGGYGFADNINY</sequence>
<dbReference type="EMBL" id="AP018174">
    <property type="protein sequence ID" value="BAY17421.1"/>
    <property type="molecule type" value="Genomic_DNA"/>
</dbReference>
<feature type="domain" description="Acetophenone carboxylase-like C-terminal" evidence="5">
    <location>
        <begin position="558"/>
        <end position="667"/>
    </location>
</feature>
<evidence type="ECO:0000313" key="7">
    <source>
        <dbReference type="Proteomes" id="UP000218287"/>
    </source>
</evidence>
<accession>A0A1Z4GIS8</accession>
<dbReference type="InterPro" id="IPR002821">
    <property type="entry name" value="Hydantoinase_A"/>
</dbReference>
<gene>
    <name evidence="6" type="ORF">NIES21_32590</name>
</gene>
<dbReference type="AlphaFoldDB" id="A0A1Z4GIS8"/>
<name>A0A1Z4GIS8_9CYAN</name>
<evidence type="ECO:0008006" key="8">
    <source>
        <dbReference type="Google" id="ProtNLM"/>
    </source>
</evidence>
<dbReference type="Pfam" id="PF19278">
    <property type="entry name" value="Hydant_A_C"/>
    <property type="match status" value="1"/>
</dbReference>
<dbReference type="InterPro" id="IPR008040">
    <property type="entry name" value="Hydant_A_N"/>
</dbReference>
<dbReference type="PANTHER" id="PTHR11365">
    <property type="entry name" value="5-OXOPROLINASE RELATED"/>
    <property type="match status" value="1"/>
</dbReference>
<keyword evidence="7" id="KW-1185">Reference proteome</keyword>
<evidence type="ECO:0000259" key="5">
    <source>
        <dbReference type="Pfam" id="PF19278"/>
    </source>
</evidence>
<dbReference type="Proteomes" id="UP000218287">
    <property type="component" value="Chromosome"/>
</dbReference>
<dbReference type="GO" id="GO:0006749">
    <property type="term" value="P:glutathione metabolic process"/>
    <property type="evidence" value="ECO:0007669"/>
    <property type="project" value="TreeGrafter"/>
</dbReference>
<dbReference type="PANTHER" id="PTHR11365:SF23">
    <property type="entry name" value="HYPOTHETICAL 5-OXOPROLINASE (EUROFUNG)-RELATED"/>
    <property type="match status" value="1"/>
</dbReference>
<reference evidence="6 7" key="1">
    <citation type="submission" date="2017-06" db="EMBL/GenBank/DDBJ databases">
        <title>Genome sequencing of cyanobaciteial culture collection at National Institute for Environmental Studies (NIES).</title>
        <authorList>
            <person name="Hirose Y."/>
            <person name="Shimura Y."/>
            <person name="Fujisawa T."/>
            <person name="Nakamura Y."/>
            <person name="Kawachi M."/>
        </authorList>
    </citation>
    <scope>NUCLEOTIDE SEQUENCE [LARGE SCALE GENOMIC DNA]</scope>
    <source>
        <strain evidence="6 7">NIES-21</strain>
    </source>
</reference>
<dbReference type="Pfam" id="PF02538">
    <property type="entry name" value="Hydantoinase_B"/>
    <property type="match status" value="1"/>
</dbReference>